<feature type="chain" id="PRO_5031221262" evidence="2">
    <location>
        <begin position="26"/>
        <end position="233"/>
    </location>
</feature>
<dbReference type="CDD" id="cd00254">
    <property type="entry name" value="LT-like"/>
    <property type="match status" value="1"/>
</dbReference>
<dbReference type="Proteomes" id="UP000885750">
    <property type="component" value="Unassembled WGS sequence"/>
</dbReference>
<protein>
    <submittedName>
        <fullName evidence="4">Lytic transglycosylase domain-containing protein</fullName>
    </submittedName>
</protein>
<dbReference type="SUPFAM" id="SSF53955">
    <property type="entry name" value="Lysozyme-like"/>
    <property type="match status" value="1"/>
</dbReference>
<dbReference type="AlphaFoldDB" id="A0A7V2T063"/>
<evidence type="ECO:0000256" key="1">
    <source>
        <dbReference type="ARBA" id="ARBA00007734"/>
    </source>
</evidence>
<evidence type="ECO:0000256" key="2">
    <source>
        <dbReference type="SAM" id="SignalP"/>
    </source>
</evidence>
<proteinExistence type="inferred from homology"/>
<comment type="caution">
    <text evidence="4">The sequence shown here is derived from an EMBL/GenBank/DDBJ whole genome shotgun (WGS) entry which is preliminary data.</text>
</comment>
<evidence type="ECO:0000313" key="4">
    <source>
        <dbReference type="EMBL" id="HFC92701.1"/>
    </source>
</evidence>
<organism evidence="4">
    <name type="scientific">Leucothrix mucor</name>
    <dbReference type="NCBI Taxonomy" id="45248"/>
    <lineage>
        <taxon>Bacteria</taxon>
        <taxon>Pseudomonadati</taxon>
        <taxon>Pseudomonadota</taxon>
        <taxon>Gammaproteobacteria</taxon>
        <taxon>Thiotrichales</taxon>
        <taxon>Thiotrichaceae</taxon>
        <taxon>Leucothrix</taxon>
    </lineage>
</organism>
<dbReference type="Gene3D" id="1.10.530.10">
    <property type="match status" value="1"/>
</dbReference>
<reference evidence="4" key="1">
    <citation type="journal article" date="2020" name="mSystems">
        <title>Genome- and Community-Level Interaction Insights into Carbon Utilization and Element Cycling Functions of Hydrothermarchaeota in Hydrothermal Sediment.</title>
        <authorList>
            <person name="Zhou Z."/>
            <person name="Liu Y."/>
            <person name="Xu W."/>
            <person name="Pan J."/>
            <person name="Luo Z.H."/>
            <person name="Li M."/>
        </authorList>
    </citation>
    <scope>NUCLEOTIDE SEQUENCE [LARGE SCALE GENOMIC DNA]</scope>
    <source>
        <strain evidence="4">HyVt-493</strain>
    </source>
</reference>
<sequence length="233" mass="26541">MSIQQRIWVGLMLFALIATSTSVNAKDKIRTCADLKTKTILKKADPFKATIEKYARKHELNADFVLAIAAVETCFNSRAVSPVGAKGLMQLMPATAKRFGVSHRDNTHQSVSGGTKYLKFLMKRYKHNMRFAAAAYNAGEGRVDRYKGVPPYRETRRYVKNVLRVYNKLKSHRKSLGKKDKVIRVSGKRAKKRISLIKASSHLKMYKNIKLKTPVRKLSERQTFLIASRLLLQ</sequence>
<name>A0A7V2T063_LEUMU</name>
<gene>
    <name evidence="4" type="ORF">ENJ51_07800</name>
</gene>
<comment type="similarity">
    <text evidence="1">Belongs to the transglycosylase Slt family.</text>
</comment>
<dbReference type="Pfam" id="PF01464">
    <property type="entry name" value="SLT"/>
    <property type="match status" value="1"/>
</dbReference>
<accession>A0A7V2T063</accession>
<feature type="signal peptide" evidence="2">
    <location>
        <begin position="1"/>
        <end position="25"/>
    </location>
</feature>
<dbReference type="InterPro" id="IPR008258">
    <property type="entry name" value="Transglycosylase_SLT_dom_1"/>
</dbReference>
<evidence type="ECO:0000259" key="3">
    <source>
        <dbReference type="Pfam" id="PF01464"/>
    </source>
</evidence>
<dbReference type="EMBL" id="DRMS01000292">
    <property type="protein sequence ID" value="HFC92701.1"/>
    <property type="molecule type" value="Genomic_DNA"/>
</dbReference>
<keyword evidence="2" id="KW-0732">Signal</keyword>
<feature type="domain" description="Transglycosylase SLT" evidence="3">
    <location>
        <begin position="51"/>
        <end position="150"/>
    </location>
</feature>
<dbReference type="PANTHER" id="PTHR37423">
    <property type="entry name" value="SOLUBLE LYTIC MUREIN TRANSGLYCOSYLASE-RELATED"/>
    <property type="match status" value="1"/>
</dbReference>
<dbReference type="InterPro" id="IPR023346">
    <property type="entry name" value="Lysozyme-like_dom_sf"/>
</dbReference>
<dbReference type="PANTHER" id="PTHR37423:SF2">
    <property type="entry name" value="MEMBRANE-BOUND LYTIC MUREIN TRANSGLYCOSYLASE C"/>
    <property type="match status" value="1"/>
</dbReference>